<name>A0ABN0B8L3_9HELI</name>
<organism evidence="1 2">
    <name type="scientific">Helicobacter cinaedi CCUG 18818 = ATCC BAA-847</name>
    <dbReference type="NCBI Taxonomy" id="537971"/>
    <lineage>
        <taxon>Bacteria</taxon>
        <taxon>Pseudomonadati</taxon>
        <taxon>Campylobacterota</taxon>
        <taxon>Epsilonproteobacteria</taxon>
        <taxon>Campylobacterales</taxon>
        <taxon>Helicobacteraceae</taxon>
        <taxon>Helicobacter</taxon>
    </lineage>
</organism>
<evidence type="ECO:0000313" key="2">
    <source>
        <dbReference type="Proteomes" id="UP000005755"/>
    </source>
</evidence>
<accession>A0ABN0B8L3</accession>
<evidence type="ECO:0000313" key="1">
    <source>
        <dbReference type="EMBL" id="EFR45752.1"/>
    </source>
</evidence>
<proteinExistence type="predicted"/>
<sequence length="79" mass="8843">MCWARQLLLVIPTSKEILHNEVLGDCGAFFVSGDALSLAQNMQEIYSQETRRNELEAKALEHSQYFSVAKAAKSLESLL</sequence>
<dbReference type="EMBL" id="DS990391">
    <property type="protein sequence ID" value="EFR45752.1"/>
    <property type="molecule type" value="Genomic_DNA"/>
</dbReference>
<evidence type="ECO:0008006" key="3">
    <source>
        <dbReference type="Google" id="ProtNLM"/>
    </source>
</evidence>
<dbReference type="SUPFAM" id="SSF53756">
    <property type="entry name" value="UDP-Glycosyltransferase/glycogen phosphorylase"/>
    <property type="match status" value="1"/>
</dbReference>
<gene>
    <name evidence="1" type="ORF">HCCG_00298</name>
</gene>
<reference evidence="2" key="1">
    <citation type="journal article" date="2014" name="Genome Announc.">
        <title>Draft genome sequences of six enterohepatic helicobacter species isolated from humans and one from rhesus macaques.</title>
        <authorList>
            <person name="Shen Z."/>
            <person name="Sheh A."/>
            <person name="Young S.K."/>
            <person name="Abouelliel A."/>
            <person name="Ward D.V."/>
            <person name="Earl A.M."/>
            <person name="Fox J.G."/>
        </authorList>
    </citation>
    <scope>NUCLEOTIDE SEQUENCE [LARGE SCALE GENOMIC DNA]</scope>
    <source>
        <strain evidence="2">CCUG 18818</strain>
    </source>
</reference>
<dbReference type="Proteomes" id="UP000005755">
    <property type="component" value="Unassembled WGS sequence"/>
</dbReference>
<keyword evidence="2" id="KW-1185">Reference proteome</keyword>
<protein>
    <recommendedName>
        <fullName evidence="3">Glycosyltransferase</fullName>
    </recommendedName>
</protein>
<dbReference type="Gene3D" id="3.40.50.2000">
    <property type="entry name" value="Glycogen Phosphorylase B"/>
    <property type="match status" value="1"/>
</dbReference>